<dbReference type="Pfam" id="PF00176">
    <property type="entry name" value="SNF2-rel_dom"/>
    <property type="match status" value="1"/>
</dbReference>
<dbReference type="OrthoDB" id="5847120at2759"/>
<dbReference type="InterPro" id="IPR014001">
    <property type="entry name" value="Helicase_ATP-bd"/>
</dbReference>
<organism evidence="17">
    <name type="scientific">Cyprideis torosa</name>
    <dbReference type="NCBI Taxonomy" id="163714"/>
    <lineage>
        <taxon>Eukaryota</taxon>
        <taxon>Metazoa</taxon>
        <taxon>Ecdysozoa</taxon>
        <taxon>Arthropoda</taxon>
        <taxon>Crustacea</taxon>
        <taxon>Oligostraca</taxon>
        <taxon>Ostracoda</taxon>
        <taxon>Podocopa</taxon>
        <taxon>Podocopida</taxon>
        <taxon>Cytherocopina</taxon>
        <taxon>Cytheroidea</taxon>
        <taxon>Cytherideidae</taxon>
        <taxon>Cyprideis</taxon>
    </lineage>
</organism>
<feature type="compositionally biased region" description="Polar residues" evidence="16">
    <location>
        <begin position="1888"/>
        <end position="1900"/>
    </location>
</feature>
<evidence type="ECO:0000256" key="8">
    <source>
        <dbReference type="ARBA" id="ARBA00023015"/>
    </source>
</evidence>
<feature type="compositionally biased region" description="Basic and acidic residues" evidence="16">
    <location>
        <begin position="1500"/>
        <end position="1509"/>
    </location>
</feature>
<evidence type="ECO:0000256" key="15">
    <source>
        <dbReference type="SAM" id="Coils"/>
    </source>
</evidence>
<evidence type="ECO:0000256" key="9">
    <source>
        <dbReference type="ARBA" id="ARBA00023125"/>
    </source>
</evidence>
<evidence type="ECO:0000256" key="14">
    <source>
        <dbReference type="RuleBase" id="RU368001"/>
    </source>
</evidence>
<comment type="domain">
    <text evidence="14">The DBINO region is involved in binding to DNA.</text>
</comment>
<keyword evidence="8" id="KW-0805">Transcription regulation</keyword>
<evidence type="ECO:0000256" key="1">
    <source>
        <dbReference type="ARBA" id="ARBA00004123"/>
    </source>
</evidence>
<keyword evidence="13" id="KW-0539">Nucleus</keyword>
<feature type="compositionally biased region" description="Basic and acidic residues" evidence="16">
    <location>
        <begin position="1355"/>
        <end position="1381"/>
    </location>
</feature>
<dbReference type="Gene3D" id="3.40.50.10810">
    <property type="entry name" value="Tandem AAA-ATPase domain"/>
    <property type="match status" value="1"/>
</dbReference>
<sequence>MENGMRSPSSQAINWDEKRKEAVDVEGISDEVSLLTQDTFLDEVDLTSESEDELDSNLKAFNVRQHRWKKMSMKEREVIRRYAYDMSDLKADESWLNEIDKDFVTDPNYAVQEHEFQDLYMNYVLGKRDRLQAAIDIRKKAEDRVRRQKEARERKAAKIAAAKAAEIERIKNMSPRVVLSPLPSLQSSSSFPLSDSVPSPKPAIPPLRISATLPLSNFPEAPYSNSVDNRIENSVLPATPPSSVSSPHQSPVLPQEHYEAPLPYQPTQYQSPLSPSSLPPAPPPPLILKLPVPSQDSPSNGFPSDVVSPPDAEKRKKKKQKNDSNKKAVKKASIPARVLRKRRKAFSAMGRKGVPKAAKVRNSIRKEGIHNCKKMSRMCMNVRRQQAFLSQRVSNSSQSVMKRLTKEMLASWKKASKEDRETRKKADKEAVEKRKQNIDFIEAKRQQMKLNFLITQTELYSHFLSRKLGAECDATEEDDQKLLSELDQEGAREIGCDSERVMSNVAEAFERDLQTRQAFDDEKLPSVTSSRKIEDSRKEGVEQNLDEVPKAKFPRPMEHPQPSIFQGELKSYQLKGMNWLISLYDQGINGILADEMGLGKTVQSLAFFAHIAEKYGIWGPFLVIAPASTLHNWEQEFKKFLPSFKVVPYWGTPAERKVLRQYWTSSPGDLHTKDASFHVLITSYQIVITDSKYFNRVKWQYVTLDEAQAIKSITSLRWKTLLDFQCRNRTLLSGTPIQNSMAELWALLHFIMPSLFDSHAEFNEWFSKDIEGENRANVDAKHLQRLHMILKPFLLRRLKKDVEHELSDKVEIVVDCPLSKKQQRMYSLMKDRIKLEDLIEESGGTGRSSNLGSSRLMNLVMQFRKICNHPDLFDRKDVTSPLFCGLPDYNLPKLLFRESLSIVFGSLIHLIYSRVTPFSPDYVHHSLLGGGSSLFSFLPFVSLSPWELCLVVLGNVFQRFFALLVSREISLKTYYAHLIHQKEETRSLLLLREKSQFTYASLKVVPGRLQNLVFTKTKTDFFAHLPHPADSTGEIADENIHLKDEYFPHIPRAPVVHDCMPTGVPDFYFCLTDKVIAYRVGLRCYDPSAITEFTRAENLGSVQTRSFCLEGVPKEREIRNAYRAGRLFHPAVFASTHDELKPLGPRGWSPILTTDKADLICHSGKMLVLDELLTRLKAEGHRVLIYSQMTKMIDLLEEFLYFRRHQYVRLDGSSRIAERRDMVDNFQQRSDIFAFLLSTRAGGLGINLTAADTWFRAPGETAGEDEVIFYDSDWNPTVDQQAMDRAHRLGQTKQVTVYRLICPGSVEARIMQRAKEKSEIQDMVISGGVLMPQTDAQLKPTEVVSLLLDDEEMERKYNQKQAEKRAQEAQRKRAREQEIKKKNTARLGESVSDSSKGSAQVDKEDDMEVTPVISTERSSKDTPLSPPTKRLKYSAPSSEKRSRKLIVSPSLHPSVNGVEFDDDFDNIQNQKPKSRTLSRGSGVKRGKISADPLAPVEQEPEQKEVEQEPKSISISKTEKFETVTEKRNPIILKIKTPEVLNMKPSEPLITAKSSPVQESVMAASETSPRVDIKVEPTIISRSGRRVIKKTFGDDIVLTPPSRRTPRADRDSPLSPKFSPLRTNGVMSPHVEDSRKQIHMELGTMESCSPRNGKLITKIVKLKDAVVTPVQVSSPSAKPKHSQKKSKKSKLKKQTSNKVPSYAKYDSKEDSVKEDGKTESFAVALETTNDFTSRPTIMNDNHVEGKKFDSGCVAMDESTVKTSQRSVKSQENSRKRKRDSDEEIGEIHDTVSEEVDKLRPPPVRLGVPLHKKHKYARSGRSITPSMFLSGFSVLGGEKVEEEKSASQAPSPPPQPPPLKSASQKKHQYGKSGRSIVCHISEEKLPVLQVESSVQEGDTSGISVRRRKSRPDYRKMNSQLKME</sequence>
<feature type="compositionally biased region" description="Basic residues" evidence="16">
    <location>
        <begin position="1472"/>
        <end position="1487"/>
    </location>
</feature>
<keyword evidence="7 14" id="KW-0067">ATP-binding</keyword>
<feature type="region of interest" description="Disordered" evidence="16">
    <location>
        <begin position="233"/>
        <end position="333"/>
    </location>
</feature>
<keyword evidence="5 14" id="KW-0227">DNA damage</keyword>
<dbReference type="GO" id="GO:0042393">
    <property type="term" value="F:histone binding"/>
    <property type="evidence" value="ECO:0007669"/>
    <property type="project" value="TreeGrafter"/>
</dbReference>
<feature type="region of interest" description="Disordered" evidence="16">
    <location>
        <begin position="1837"/>
        <end position="1874"/>
    </location>
</feature>
<evidence type="ECO:0000256" key="11">
    <source>
        <dbReference type="ARBA" id="ARBA00023163"/>
    </source>
</evidence>
<dbReference type="SUPFAM" id="SSF52540">
    <property type="entry name" value="P-loop containing nucleoside triphosphate hydrolases"/>
    <property type="match status" value="2"/>
</dbReference>
<feature type="compositionally biased region" description="Pro residues" evidence="16">
    <location>
        <begin position="1848"/>
        <end position="1857"/>
    </location>
</feature>
<comment type="subcellular location">
    <subcellularLocation>
        <location evidence="1 14">Nucleus</location>
    </subcellularLocation>
</comment>
<evidence type="ECO:0000256" key="13">
    <source>
        <dbReference type="ARBA" id="ARBA00023242"/>
    </source>
</evidence>
<keyword evidence="9 14" id="KW-0238">DNA-binding</keyword>
<keyword evidence="4" id="KW-0547">Nucleotide-binding</keyword>
<evidence type="ECO:0000256" key="3">
    <source>
        <dbReference type="ARBA" id="ARBA00019805"/>
    </source>
</evidence>
<proteinExistence type="inferred from homology"/>
<feature type="compositionally biased region" description="Basic and acidic residues" evidence="16">
    <location>
        <begin position="1784"/>
        <end position="1798"/>
    </location>
</feature>
<comment type="similarity">
    <text evidence="2 14">Belongs to the SNF2/RAD54 helicase family.</text>
</comment>
<dbReference type="InterPro" id="IPR001650">
    <property type="entry name" value="Helicase_C-like"/>
</dbReference>
<evidence type="ECO:0000256" key="7">
    <source>
        <dbReference type="ARBA" id="ARBA00022840"/>
    </source>
</evidence>
<accession>A0A7R8W5P4</accession>
<feature type="compositionally biased region" description="Low complexity" evidence="16">
    <location>
        <begin position="241"/>
        <end position="276"/>
    </location>
</feature>
<dbReference type="CDD" id="cd18793">
    <property type="entry name" value="SF2_C_SNF"/>
    <property type="match status" value="1"/>
</dbReference>
<comment type="function">
    <text evidence="14">ATPase component of the INO80 complex which remodels chromatin by shifting nucleosomes and is involved in DNA repair.</text>
</comment>
<comment type="subunit">
    <text evidence="14">Component of the INO80 chromatin-remodeling complex.</text>
</comment>
<dbReference type="GO" id="GO:0006281">
    <property type="term" value="P:DNA repair"/>
    <property type="evidence" value="ECO:0007669"/>
    <property type="project" value="UniProtKB-UniRule"/>
</dbReference>
<feature type="region of interest" description="Disordered" evidence="16">
    <location>
        <begin position="520"/>
        <end position="541"/>
    </location>
</feature>
<dbReference type="PANTHER" id="PTHR45685:SF2">
    <property type="entry name" value="CHROMATIN-REMODELING ATPASE INO80"/>
    <property type="match status" value="1"/>
</dbReference>
<evidence type="ECO:0000256" key="5">
    <source>
        <dbReference type="ARBA" id="ARBA00022763"/>
    </source>
</evidence>
<feature type="compositionally biased region" description="Basic and acidic residues" evidence="16">
    <location>
        <begin position="1704"/>
        <end position="1717"/>
    </location>
</feature>
<feature type="region of interest" description="Disordered" evidence="16">
    <location>
        <begin position="1594"/>
        <end position="1630"/>
    </location>
</feature>
<feature type="compositionally biased region" description="Pro residues" evidence="16">
    <location>
        <begin position="277"/>
        <end position="286"/>
    </location>
</feature>
<feature type="coiled-coil region" evidence="15">
    <location>
        <begin position="131"/>
        <end position="158"/>
    </location>
</feature>
<dbReference type="InterPro" id="IPR050520">
    <property type="entry name" value="INO80/SWR1_helicase"/>
</dbReference>
<dbReference type="InterPro" id="IPR049730">
    <property type="entry name" value="SNF2/RAD54-like_C"/>
</dbReference>
<dbReference type="EMBL" id="OB660460">
    <property type="protein sequence ID" value="CAD7224899.1"/>
    <property type="molecule type" value="Genomic_DNA"/>
</dbReference>
<feature type="region of interest" description="Disordered" evidence="16">
    <location>
        <begin position="1887"/>
        <end position="1921"/>
    </location>
</feature>
<reference evidence="17" key="1">
    <citation type="submission" date="2020-11" db="EMBL/GenBank/DDBJ databases">
        <authorList>
            <person name="Tran Van P."/>
        </authorList>
    </citation>
    <scope>NUCLEOTIDE SEQUENCE</scope>
</reference>
<dbReference type="GO" id="GO:0031011">
    <property type="term" value="C:Ino80 complex"/>
    <property type="evidence" value="ECO:0007669"/>
    <property type="project" value="UniProtKB-UniRule"/>
</dbReference>
<keyword evidence="10" id="KW-0010">Activator</keyword>
<dbReference type="PROSITE" id="PS51192">
    <property type="entry name" value="HELICASE_ATP_BIND_1"/>
    <property type="match status" value="1"/>
</dbReference>
<dbReference type="InterPro" id="IPR038718">
    <property type="entry name" value="SNF2-like_sf"/>
</dbReference>
<feature type="compositionally biased region" description="Polar residues" evidence="16">
    <location>
        <begin position="1759"/>
        <end position="1769"/>
    </location>
</feature>
<evidence type="ECO:0000256" key="12">
    <source>
        <dbReference type="ARBA" id="ARBA00023204"/>
    </source>
</evidence>
<evidence type="ECO:0000256" key="4">
    <source>
        <dbReference type="ARBA" id="ARBA00022741"/>
    </source>
</evidence>
<dbReference type="InterPro" id="IPR000330">
    <property type="entry name" value="SNF2_N"/>
</dbReference>
<comment type="catalytic activity">
    <reaction evidence="14">
        <text>ATP + H2O = ADP + phosphate + H(+)</text>
        <dbReference type="Rhea" id="RHEA:13065"/>
        <dbReference type="ChEBI" id="CHEBI:15377"/>
        <dbReference type="ChEBI" id="CHEBI:15378"/>
        <dbReference type="ChEBI" id="CHEBI:30616"/>
        <dbReference type="ChEBI" id="CHEBI:43474"/>
        <dbReference type="ChEBI" id="CHEBI:456216"/>
    </reaction>
</comment>
<feature type="compositionally biased region" description="Basic residues" evidence="16">
    <location>
        <begin position="1677"/>
        <end position="1694"/>
    </location>
</feature>
<feature type="compositionally biased region" description="Basic and acidic residues" evidence="16">
    <location>
        <begin position="531"/>
        <end position="541"/>
    </location>
</feature>
<evidence type="ECO:0000256" key="6">
    <source>
        <dbReference type="ARBA" id="ARBA00022801"/>
    </source>
</evidence>
<evidence type="ECO:0000256" key="2">
    <source>
        <dbReference type="ARBA" id="ARBA00007025"/>
    </source>
</evidence>
<dbReference type="FunFam" id="3.40.50.10810:FF:000051">
    <property type="entry name" value="Helicase SWR1"/>
    <property type="match status" value="1"/>
</dbReference>
<feature type="region of interest" description="Disordered" evidence="16">
    <location>
        <begin position="1668"/>
        <end position="1717"/>
    </location>
</feature>
<gene>
    <name evidence="17" type="ORF">CTOB1V02_LOCUS2850</name>
</gene>
<evidence type="ECO:0000256" key="10">
    <source>
        <dbReference type="ARBA" id="ARBA00023159"/>
    </source>
</evidence>
<name>A0A7R8W5P4_9CRUS</name>
<dbReference type="GO" id="GO:0003677">
    <property type="term" value="F:DNA binding"/>
    <property type="evidence" value="ECO:0007669"/>
    <property type="project" value="UniProtKB-UniRule"/>
</dbReference>
<dbReference type="EC" id="3.6.4.-" evidence="14"/>
<dbReference type="InterPro" id="IPR027417">
    <property type="entry name" value="P-loop_NTPase"/>
</dbReference>
<dbReference type="GO" id="GO:0005524">
    <property type="term" value="F:ATP binding"/>
    <property type="evidence" value="ECO:0007669"/>
    <property type="project" value="UniProtKB-UniRule"/>
</dbReference>
<feature type="region of interest" description="Disordered" evidence="16">
    <location>
        <begin position="1756"/>
        <end position="1820"/>
    </location>
</feature>
<evidence type="ECO:0000313" key="17">
    <source>
        <dbReference type="EMBL" id="CAD7224899.1"/>
    </source>
</evidence>
<keyword evidence="15" id="KW-0175">Coiled coil</keyword>
<keyword evidence="12 14" id="KW-0234">DNA repair</keyword>
<evidence type="ECO:0000256" key="16">
    <source>
        <dbReference type="SAM" id="MobiDB-lite"/>
    </source>
</evidence>
<dbReference type="SMART" id="SM00490">
    <property type="entry name" value="HELICc"/>
    <property type="match status" value="1"/>
</dbReference>
<dbReference type="GO" id="GO:0006338">
    <property type="term" value="P:chromatin remodeling"/>
    <property type="evidence" value="ECO:0007669"/>
    <property type="project" value="UniProtKB-UniRule"/>
</dbReference>
<dbReference type="PANTHER" id="PTHR45685">
    <property type="entry name" value="HELICASE SRCAP-RELATED"/>
    <property type="match status" value="1"/>
</dbReference>
<dbReference type="SMART" id="SM00487">
    <property type="entry name" value="DEXDc"/>
    <property type="match status" value="1"/>
</dbReference>
<dbReference type="PROSITE" id="PS51194">
    <property type="entry name" value="HELICASE_CTER"/>
    <property type="match status" value="1"/>
</dbReference>
<dbReference type="PROSITE" id="PS51413">
    <property type="entry name" value="DBINO"/>
    <property type="match status" value="1"/>
</dbReference>
<keyword evidence="11" id="KW-0804">Transcription</keyword>
<feature type="region of interest" description="Disordered" evidence="16">
    <location>
        <begin position="1355"/>
        <end position="1513"/>
    </location>
</feature>
<dbReference type="GO" id="GO:0016887">
    <property type="term" value="F:ATP hydrolysis activity"/>
    <property type="evidence" value="ECO:0007669"/>
    <property type="project" value="TreeGrafter"/>
</dbReference>
<dbReference type="InterPro" id="IPR020838">
    <property type="entry name" value="DBINO"/>
</dbReference>
<dbReference type="Gene3D" id="3.40.50.300">
    <property type="entry name" value="P-loop containing nucleotide triphosphate hydrolases"/>
    <property type="match status" value="1"/>
</dbReference>
<keyword evidence="6 14" id="KW-0378">Hydrolase</keyword>
<dbReference type="Pfam" id="PF00271">
    <property type="entry name" value="Helicase_C"/>
    <property type="match status" value="1"/>
</dbReference>
<protein>
    <recommendedName>
        <fullName evidence="3 14">Chromatin-remodeling ATPase INO80</fullName>
        <ecNumber evidence="14">3.6.4.-</ecNumber>
    </recommendedName>
</protein>
<dbReference type="Pfam" id="PF13892">
    <property type="entry name" value="DBINO"/>
    <property type="match status" value="1"/>
</dbReference>